<dbReference type="PANTHER" id="PTHR10192">
    <property type="entry name" value="MOLYBDOPTERIN BIOSYNTHESIS PROTEIN"/>
    <property type="match status" value="1"/>
</dbReference>
<name>A0A382X5E0_9ZZZZ</name>
<dbReference type="InterPro" id="IPR005110">
    <property type="entry name" value="MoeA_linker/N"/>
</dbReference>
<evidence type="ECO:0000256" key="1">
    <source>
        <dbReference type="ARBA" id="ARBA00005046"/>
    </source>
</evidence>
<sequence>MFNRKEKNKFDEAMLSVDEALDRILKQIKILEPKAVSIADSLDCVLAEDIFSKINVPYSDNSAMDGFAVIADNLKLASESSPVKLKVIDSIKAGETPKTKLKDFTVIRIMTGGSIPKGADAILPFEYTKEEPFDMEKNNSYVTIIKNVSRGDYIRLSGKDVKEGEKILNKGVVLGPAEIGLIASIGINKINIFRKPIVSILSTGDELIDPGNEYSQHMAYDSNTSLIAASVVR</sequence>
<dbReference type="Gene3D" id="2.170.190.11">
    <property type="entry name" value="Molybdopterin biosynthesis moea protein, domain 3"/>
    <property type="match status" value="1"/>
</dbReference>
<dbReference type="GO" id="GO:0006777">
    <property type="term" value="P:Mo-molybdopterin cofactor biosynthetic process"/>
    <property type="evidence" value="ECO:0007669"/>
    <property type="project" value="UniProtKB-KW"/>
</dbReference>
<proteinExistence type="predicted"/>
<dbReference type="GO" id="GO:0061599">
    <property type="term" value="F:molybdopterin molybdotransferase activity"/>
    <property type="evidence" value="ECO:0007669"/>
    <property type="project" value="TreeGrafter"/>
</dbReference>
<protein>
    <recommendedName>
        <fullName evidence="3">MoeA N-terminal and linker domain-containing protein</fullName>
    </recommendedName>
</protein>
<dbReference type="InterPro" id="IPR036425">
    <property type="entry name" value="MoaB/Mog-like_dom_sf"/>
</dbReference>
<feature type="domain" description="MoeA N-terminal and linker" evidence="3">
    <location>
        <begin position="15"/>
        <end position="186"/>
    </location>
</feature>
<dbReference type="CDD" id="cd00887">
    <property type="entry name" value="MoeA"/>
    <property type="match status" value="1"/>
</dbReference>
<evidence type="ECO:0000259" key="3">
    <source>
        <dbReference type="Pfam" id="PF03453"/>
    </source>
</evidence>
<dbReference type="EMBL" id="UINC01164967">
    <property type="protein sequence ID" value="SVD66094.1"/>
    <property type="molecule type" value="Genomic_DNA"/>
</dbReference>
<dbReference type="InterPro" id="IPR038987">
    <property type="entry name" value="MoeA-like"/>
</dbReference>
<gene>
    <name evidence="4" type="ORF">METZ01_LOCUS418948</name>
</gene>
<dbReference type="Pfam" id="PF03453">
    <property type="entry name" value="MoeA_N"/>
    <property type="match status" value="1"/>
</dbReference>
<feature type="non-terminal residue" evidence="4">
    <location>
        <position position="233"/>
    </location>
</feature>
<accession>A0A382X5E0</accession>
<evidence type="ECO:0000256" key="2">
    <source>
        <dbReference type="ARBA" id="ARBA00023150"/>
    </source>
</evidence>
<organism evidence="4">
    <name type="scientific">marine metagenome</name>
    <dbReference type="NCBI Taxonomy" id="408172"/>
    <lineage>
        <taxon>unclassified sequences</taxon>
        <taxon>metagenomes</taxon>
        <taxon>ecological metagenomes</taxon>
    </lineage>
</organism>
<evidence type="ECO:0000313" key="4">
    <source>
        <dbReference type="EMBL" id="SVD66094.1"/>
    </source>
</evidence>
<dbReference type="FunFam" id="2.170.190.11:FF:000001">
    <property type="entry name" value="Molybdopterin molybdenumtransferase"/>
    <property type="match status" value="1"/>
</dbReference>
<dbReference type="PANTHER" id="PTHR10192:SF5">
    <property type="entry name" value="GEPHYRIN"/>
    <property type="match status" value="1"/>
</dbReference>
<dbReference type="SUPFAM" id="SSF63882">
    <property type="entry name" value="MoeA N-terminal region -like"/>
    <property type="match status" value="1"/>
</dbReference>
<dbReference type="GO" id="GO:0005829">
    <property type="term" value="C:cytosol"/>
    <property type="evidence" value="ECO:0007669"/>
    <property type="project" value="TreeGrafter"/>
</dbReference>
<dbReference type="InterPro" id="IPR036135">
    <property type="entry name" value="MoeA_linker/N_sf"/>
</dbReference>
<comment type="pathway">
    <text evidence="1">Cofactor biosynthesis; molybdopterin biosynthesis.</text>
</comment>
<dbReference type="Gene3D" id="3.40.980.10">
    <property type="entry name" value="MoaB/Mog-like domain"/>
    <property type="match status" value="1"/>
</dbReference>
<reference evidence="4" key="1">
    <citation type="submission" date="2018-05" db="EMBL/GenBank/DDBJ databases">
        <authorList>
            <person name="Lanie J.A."/>
            <person name="Ng W.-L."/>
            <person name="Kazmierczak K.M."/>
            <person name="Andrzejewski T.M."/>
            <person name="Davidsen T.M."/>
            <person name="Wayne K.J."/>
            <person name="Tettelin H."/>
            <person name="Glass J.I."/>
            <person name="Rusch D."/>
            <person name="Podicherti R."/>
            <person name="Tsui H.-C.T."/>
            <person name="Winkler M.E."/>
        </authorList>
    </citation>
    <scope>NUCLEOTIDE SEQUENCE</scope>
</reference>
<keyword evidence="2" id="KW-0501">Molybdenum cofactor biosynthesis</keyword>
<dbReference type="AlphaFoldDB" id="A0A382X5E0"/>
<dbReference type="SUPFAM" id="SSF53218">
    <property type="entry name" value="Molybdenum cofactor biosynthesis proteins"/>
    <property type="match status" value="1"/>
</dbReference>